<gene>
    <name evidence="2" type="ORF">CPE01_02410</name>
</gene>
<dbReference type="InterPro" id="IPR001646">
    <property type="entry name" value="5peptide_repeat"/>
</dbReference>
<protein>
    <recommendedName>
        <fullName evidence="1">DinB-like domain-containing protein</fullName>
    </recommendedName>
</protein>
<keyword evidence="3" id="KW-1185">Reference proteome</keyword>
<feature type="domain" description="DinB-like" evidence="1">
    <location>
        <begin position="101"/>
        <end position="245"/>
    </location>
</feature>
<dbReference type="InterPro" id="IPR024775">
    <property type="entry name" value="DinB-like"/>
</dbReference>
<dbReference type="RefSeq" id="WP_146804808.1">
    <property type="nucleotide sequence ID" value="NZ_BJUA01000001.1"/>
</dbReference>
<evidence type="ECO:0000259" key="1">
    <source>
        <dbReference type="Pfam" id="PF12867"/>
    </source>
</evidence>
<sequence length="257" mass="29427">MADFIDADLRGSRFTRVDLTGAEFRRARLNGITVRGAGLHGVRLDGVELVDAQITGEVENLTINGVEVSAYVNAELDRRDPDRVAMRPTDAEGFRAAWALLERLWEGTLERARALEPDALHVSVDEEWSFVETLRHLLFVTDSWVRRGILRVEDPWDPWDLPWDEMPDTPGIPRDRTVRPDLDDVLVRRRERQALVRGFLAQLTDARLDEHTEPLDGDSWPPARPFAVRECLEVLLLEEWHHRLYAERDLTALGAPT</sequence>
<evidence type="ECO:0000313" key="2">
    <source>
        <dbReference type="EMBL" id="GEK16508.1"/>
    </source>
</evidence>
<dbReference type="OrthoDB" id="3542438at2"/>
<dbReference type="Pfam" id="PF00805">
    <property type="entry name" value="Pentapeptide"/>
    <property type="match status" value="1"/>
</dbReference>
<name>A0A510UPB9_9CELL</name>
<proteinExistence type="predicted"/>
<comment type="caution">
    <text evidence="2">The sequence shown here is derived from an EMBL/GenBank/DDBJ whole genome shotgun (WGS) entry which is preliminary data.</text>
</comment>
<dbReference type="Pfam" id="PF12867">
    <property type="entry name" value="DinB_2"/>
    <property type="match status" value="1"/>
</dbReference>
<dbReference type="Gene3D" id="1.20.120.450">
    <property type="entry name" value="dinb family like domain"/>
    <property type="match status" value="1"/>
</dbReference>
<dbReference type="SUPFAM" id="SSF109854">
    <property type="entry name" value="DinB/YfiT-like putative metalloenzymes"/>
    <property type="match status" value="1"/>
</dbReference>
<dbReference type="AlphaFoldDB" id="A0A510UPB9"/>
<dbReference type="InterPro" id="IPR034660">
    <property type="entry name" value="DinB/YfiT-like"/>
</dbReference>
<accession>A0A510UPB9</accession>
<dbReference type="Proteomes" id="UP000321386">
    <property type="component" value="Unassembled WGS sequence"/>
</dbReference>
<dbReference type="EMBL" id="BJUA01000001">
    <property type="protein sequence ID" value="GEK16508.1"/>
    <property type="molecule type" value="Genomic_DNA"/>
</dbReference>
<evidence type="ECO:0000313" key="3">
    <source>
        <dbReference type="Proteomes" id="UP000321386"/>
    </source>
</evidence>
<reference evidence="2 3" key="1">
    <citation type="submission" date="2019-07" db="EMBL/GenBank/DDBJ databases">
        <title>Whole genome shotgun sequence of Cellulomonas persica NBRC 101101.</title>
        <authorList>
            <person name="Hosoyama A."/>
            <person name="Uohara A."/>
            <person name="Ohji S."/>
            <person name="Ichikawa N."/>
        </authorList>
    </citation>
    <scope>NUCLEOTIDE SEQUENCE [LARGE SCALE GENOMIC DNA]</scope>
    <source>
        <strain evidence="2 3">NBRC 101101</strain>
    </source>
</reference>
<dbReference type="SUPFAM" id="SSF141571">
    <property type="entry name" value="Pentapeptide repeat-like"/>
    <property type="match status" value="1"/>
</dbReference>
<organism evidence="2 3">
    <name type="scientific">Cellulomonas persica</name>
    <dbReference type="NCBI Taxonomy" id="76861"/>
    <lineage>
        <taxon>Bacteria</taxon>
        <taxon>Bacillati</taxon>
        <taxon>Actinomycetota</taxon>
        <taxon>Actinomycetes</taxon>
        <taxon>Micrococcales</taxon>
        <taxon>Cellulomonadaceae</taxon>
        <taxon>Cellulomonas</taxon>
    </lineage>
</organism>
<dbReference type="Gene3D" id="2.160.20.80">
    <property type="entry name" value="E3 ubiquitin-protein ligase SopA"/>
    <property type="match status" value="1"/>
</dbReference>